<evidence type="ECO:0000256" key="2">
    <source>
        <dbReference type="SAM" id="Phobius"/>
    </source>
</evidence>
<dbReference type="EMBL" id="CP152380">
    <property type="protein sequence ID" value="XAF55765.1"/>
    <property type="molecule type" value="Genomic_DNA"/>
</dbReference>
<proteinExistence type="predicted"/>
<keyword evidence="2" id="KW-0812">Transmembrane</keyword>
<accession>A0ABZ3E7T3</accession>
<dbReference type="Proteomes" id="UP001445268">
    <property type="component" value="Chromosome"/>
</dbReference>
<name>A0ABZ3E7T3_9GAMM</name>
<feature type="compositionally biased region" description="Gly residues" evidence="1">
    <location>
        <begin position="1"/>
        <end position="20"/>
    </location>
</feature>
<protein>
    <submittedName>
        <fullName evidence="3">Uncharacterized protein</fullName>
    </submittedName>
</protein>
<organism evidence="3 4">
    <name type="scientific">Marinobacter alkaliphilus</name>
    <dbReference type="NCBI Taxonomy" id="254719"/>
    <lineage>
        <taxon>Bacteria</taxon>
        <taxon>Pseudomonadati</taxon>
        <taxon>Pseudomonadota</taxon>
        <taxon>Gammaproteobacteria</taxon>
        <taxon>Pseudomonadales</taxon>
        <taxon>Marinobacteraceae</taxon>
        <taxon>Marinobacter</taxon>
    </lineage>
</organism>
<sequence length="78" mass="7490">MIPGIGGAATLSGGQGGVDLSGGPATSGAEGGEASAGGQQFYFAPPDTAQPAPAIIRNLNPALMAGAAVLGIWLLTRK</sequence>
<gene>
    <name evidence="3" type="ORF">AAGT77_09580</name>
</gene>
<keyword evidence="4" id="KW-1185">Reference proteome</keyword>
<keyword evidence="2" id="KW-1133">Transmembrane helix</keyword>
<reference evidence="3 4" key="1">
    <citation type="submission" date="2024-04" db="EMBL/GenBank/DDBJ databases">
        <title>Marinobacter sp. SBY-1.</title>
        <authorList>
            <person name="Pan C."/>
        </authorList>
    </citation>
    <scope>NUCLEOTIDE SEQUENCE [LARGE SCALE GENOMIC DNA]</scope>
    <source>
        <strain evidence="3 4">SBY-1</strain>
    </source>
</reference>
<feature type="region of interest" description="Disordered" evidence="1">
    <location>
        <begin position="1"/>
        <end position="45"/>
    </location>
</feature>
<dbReference type="RefSeq" id="WP_342632494.1">
    <property type="nucleotide sequence ID" value="NZ_CP152380.1"/>
</dbReference>
<keyword evidence="2" id="KW-0472">Membrane</keyword>
<feature type="transmembrane region" description="Helical" evidence="2">
    <location>
        <begin position="55"/>
        <end position="75"/>
    </location>
</feature>
<evidence type="ECO:0000313" key="4">
    <source>
        <dbReference type="Proteomes" id="UP001445268"/>
    </source>
</evidence>
<evidence type="ECO:0000313" key="3">
    <source>
        <dbReference type="EMBL" id="XAF55765.1"/>
    </source>
</evidence>
<evidence type="ECO:0000256" key="1">
    <source>
        <dbReference type="SAM" id="MobiDB-lite"/>
    </source>
</evidence>